<comment type="caution">
    <text evidence="2">The sequence shown here is derived from an EMBL/GenBank/DDBJ whole genome shotgun (WGS) entry which is preliminary data.</text>
</comment>
<dbReference type="Proteomes" id="UP001149140">
    <property type="component" value="Unassembled WGS sequence"/>
</dbReference>
<proteinExistence type="predicted"/>
<evidence type="ECO:0000313" key="2">
    <source>
        <dbReference type="EMBL" id="MDA0159978.1"/>
    </source>
</evidence>
<keyword evidence="3" id="KW-1185">Reference proteome</keyword>
<dbReference type="RefSeq" id="WP_270038747.1">
    <property type="nucleotide sequence ID" value="NZ_JAPDOD010000004.1"/>
</dbReference>
<reference evidence="2" key="1">
    <citation type="submission" date="2022-10" db="EMBL/GenBank/DDBJ databases">
        <title>The WGS of Solirubrobacter ginsenosidimutans DSM 21036.</title>
        <authorList>
            <person name="Jiang Z."/>
        </authorList>
    </citation>
    <scope>NUCLEOTIDE SEQUENCE</scope>
    <source>
        <strain evidence="2">DSM 21036</strain>
    </source>
</reference>
<evidence type="ECO:0000256" key="1">
    <source>
        <dbReference type="SAM" id="Phobius"/>
    </source>
</evidence>
<protein>
    <submittedName>
        <fullName evidence="2">Uncharacterized protein</fullName>
    </submittedName>
</protein>
<evidence type="ECO:0000313" key="3">
    <source>
        <dbReference type="Proteomes" id="UP001149140"/>
    </source>
</evidence>
<feature type="transmembrane region" description="Helical" evidence="1">
    <location>
        <begin position="85"/>
        <end position="104"/>
    </location>
</feature>
<keyword evidence="1" id="KW-1133">Transmembrane helix</keyword>
<sequence>MSFLLLGIDSLIAGFAIGALVERRSRLRFAALFGLADGVAFLIGTGLGWGLFSEATSEIVEVGSLVAIGLYLLVVVAGMQRMATWPIWLVPIVLTVDNLTYGLAGERTGSVLGDAVTQALSSSLLALAGLLAAVWLPRALPFARGTSAPRLAGTGLLVAAGALYLVG</sequence>
<keyword evidence="1" id="KW-0472">Membrane</keyword>
<organism evidence="2 3">
    <name type="scientific">Solirubrobacter ginsenosidimutans</name>
    <dbReference type="NCBI Taxonomy" id="490573"/>
    <lineage>
        <taxon>Bacteria</taxon>
        <taxon>Bacillati</taxon>
        <taxon>Actinomycetota</taxon>
        <taxon>Thermoleophilia</taxon>
        <taxon>Solirubrobacterales</taxon>
        <taxon>Solirubrobacteraceae</taxon>
        <taxon>Solirubrobacter</taxon>
    </lineage>
</organism>
<keyword evidence="1" id="KW-0812">Transmembrane</keyword>
<dbReference type="AlphaFoldDB" id="A0A9X3MRN1"/>
<accession>A0A9X3MRN1</accession>
<dbReference type="EMBL" id="JAPDOD010000004">
    <property type="protein sequence ID" value="MDA0159978.1"/>
    <property type="molecule type" value="Genomic_DNA"/>
</dbReference>
<feature type="transmembrane region" description="Helical" evidence="1">
    <location>
        <begin position="28"/>
        <end position="52"/>
    </location>
</feature>
<feature type="transmembrane region" description="Helical" evidence="1">
    <location>
        <begin position="116"/>
        <end position="136"/>
    </location>
</feature>
<feature type="transmembrane region" description="Helical" evidence="1">
    <location>
        <begin position="148"/>
        <end position="166"/>
    </location>
</feature>
<gene>
    <name evidence="2" type="ORF">OM076_06880</name>
</gene>
<name>A0A9X3MRN1_9ACTN</name>
<feature type="transmembrane region" description="Helical" evidence="1">
    <location>
        <begin position="59"/>
        <end position="79"/>
    </location>
</feature>